<evidence type="ECO:0000256" key="7">
    <source>
        <dbReference type="ARBA" id="ARBA00023142"/>
    </source>
</evidence>
<evidence type="ECO:0000256" key="3">
    <source>
        <dbReference type="ARBA" id="ARBA00022612"/>
    </source>
</evidence>
<dbReference type="InterPro" id="IPR023347">
    <property type="entry name" value="Lysozyme_dom_sf"/>
</dbReference>
<feature type="active site" description="Proton donor/acceptor" evidence="10">
    <location>
        <position position="24"/>
    </location>
</feature>
<dbReference type="InterPro" id="IPR051018">
    <property type="entry name" value="Bacteriophage_GH24"/>
</dbReference>
<comment type="function">
    <text evidence="10">Endolysin with lysozyme activity that degrades host peptidoglycans and participates with the holin and spanin proteins in the sequential events which lead to the programmed host cell lysis releasing the mature viral particles. Once the holin has permeabilized the host cell membrane, the endolysin can reach the periplasm and break down the peptidoglycan layer.</text>
</comment>
<evidence type="ECO:0000256" key="9">
    <source>
        <dbReference type="ARBA" id="ARBA00023295"/>
    </source>
</evidence>
<evidence type="ECO:0000256" key="4">
    <source>
        <dbReference type="ARBA" id="ARBA00022638"/>
    </source>
</evidence>
<comment type="subcellular location">
    <subcellularLocation>
        <location evidence="10">Host cytoplasm</location>
    </subcellularLocation>
    <text evidence="10">The endolysin is cytoplasmic, but can reach the periplasmic space with the help of the holins which disrupt the host cell membrane.</text>
</comment>
<keyword evidence="7 10" id="KW-0578">Host cell lysis by virus</keyword>
<dbReference type="SUPFAM" id="SSF53955">
    <property type="entry name" value="Lysozyme-like"/>
    <property type="match status" value="1"/>
</dbReference>
<dbReference type="HAMAP" id="MF_04110">
    <property type="entry name" value="ENDOLYSIN_T4"/>
    <property type="match status" value="1"/>
</dbReference>
<gene>
    <name evidence="12" type="ORF">UFOVP751_15</name>
</gene>
<reference evidence="12" key="1">
    <citation type="submission" date="2020-05" db="EMBL/GenBank/DDBJ databases">
        <authorList>
            <person name="Chiriac C."/>
            <person name="Salcher M."/>
            <person name="Ghai R."/>
            <person name="Kavagutti S V."/>
        </authorList>
    </citation>
    <scope>NUCLEOTIDE SEQUENCE</scope>
</reference>
<dbReference type="EC" id="3.2.1.17" evidence="10"/>
<dbReference type="GO" id="GO:0044659">
    <property type="term" value="P:viral release from host cell by cytolysis"/>
    <property type="evidence" value="ECO:0007669"/>
    <property type="project" value="UniProtKB-UniRule"/>
</dbReference>
<dbReference type="GO" id="GO:0016998">
    <property type="term" value="P:cell wall macromolecule catabolic process"/>
    <property type="evidence" value="ECO:0007669"/>
    <property type="project" value="InterPro"/>
</dbReference>
<dbReference type="InterPro" id="IPR033907">
    <property type="entry name" value="Endolysin_autolysin"/>
</dbReference>
<keyword evidence="9 10" id="KW-0326">Glycosidase</keyword>
<evidence type="ECO:0000256" key="10">
    <source>
        <dbReference type="HAMAP-Rule" id="MF_04110"/>
    </source>
</evidence>
<evidence type="ECO:0000256" key="11">
    <source>
        <dbReference type="RuleBase" id="RU003788"/>
    </source>
</evidence>
<evidence type="ECO:0000256" key="2">
    <source>
        <dbReference type="ARBA" id="ARBA00022529"/>
    </source>
</evidence>
<dbReference type="Gene3D" id="1.10.530.40">
    <property type="match status" value="1"/>
</dbReference>
<evidence type="ECO:0000256" key="6">
    <source>
        <dbReference type="ARBA" id="ARBA00022852"/>
    </source>
</evidence>
<dbReference type="GO" id="GO:0003796">
    <property type="term" value="F:lysozyme activity"/>
    <property type="evidence" value="ECO:0007669"/>
    <property type="project" value="UniProtKB-UniRule"/>
</dbReference>
<keyword evidence="5 10" id="KW-0378">Hydrolase</keyword>
<dbReference type="EMBL" id="LR798465">
    <property type="protein sequence ID" value="CAB5238773.1"/>
    <property type="molecule type" value="Genomic_DNA"/>
</dbReference>
<keyword evidence="4 10" id="KW-0081">Bacteriolytic enzyme</keyword>
<protein>
    <recommendedName>
        <fullName evidence="10">Endolysin</fullName>
        <ecNumber evidence="10">3.2.1.17</ecNumber>
    </recommendedName>
    <alternativeName>
        <fullName evidence="10">Lysis protein</fullName>
    </alternativeName>
    <alternativeName>
        <fullName evidence="10">Lysozyme</fullName>
    </alternativeName>
    <alternativeName>
        <fullName evidence="10">Muramidase</fullName>
    </alternativeName>
</protein>
<sequence length="160" mass="18063">MKVSDKLIQMIKHDEGVRVKPYRCPALIWTVGVGHVIDQAHIKVPIEERKTLPIPSGWDRTLSMDEVNAILAKDLETFERGVLRLAPNLAGRQGKFDACVSFSFNVGLGNFQRSTIRMKIQREEWDAAADAFLMWTKAGGKELPGLVKRRKGERALFMSN</sequence>
<evidence type="ECO:0000256" key="5">
    <source>
        <dbReference type="ARBA" id="ARBA00022801"/>
    </source>
</evidence>
<evidence type="ECO:0000313" key="12">
    <source>
        <dbReference type="EMBL" id="CAB5238773.1"/>
    </source>
</evidence>
<keyword evidence="8 10" id="KW-1035">Host cytoplasm</keyword>
<accession>A0A6J7XNM2</accession>
<evidence type="ECO:0000256" key="8">
    <source>
        <dbReference type="ARBA" id="ARBA00023200"/>
    </source>
</evidence>
<keyword evidence="2 10" id="KW-0929">Antimicrobial</keyword>
<name>A0A6J7XNM2_9CAUD</name>
<dbReference type="PANTHER" id="PTHR38107:SF4">
    <property type="entry name" value="LYSOZYME"/>
    <property type="match status" value="1"/>
</dbReference>
<dbReference type="GO" id="GO:0009253">
    <property type="term" value="P:peptidoglycan catabolic process"/>
    <property type="evidence" value="ECO:0007669"/>
    <property type="project" value="UniProtKB-UniRule"/>
</dbReference>
<proteinExistence type="inferred from homology"/>
<dbReference type="GO" id="GO:0042742">
    <property type="term" value="P:defense response to bacterium"/>
    <property type="evidence" value="ECO:0007669"/>
    <property type="project" value="UniProtKB-KW"/>
</dbReference>
<dbReference type="InterPro" id="IPR002196">
    <property type="entry name" value="Glyco_hydro_24"/>
</dbReference>
<evidence type="ECO:0000256" key="1">
    <source>
        <dbReference type="ARBA" id="ARBA00000632"/>
    </source>
</evidence>
<dbReference type="Pfam" id="PF00959">
    <property type="entry name" value="Phage_lysozyme"/>
    <property type="match status" value="1"/>
</dbReference>
<dbReference type="InterPro" id="IPR023346">
    <property type="entry name" value="Lysozyme-like_dom_sf"/>
</dbReference>
<keyword evidence="3 10" id="KW-1188">Viral release from host cell</keyword>
<keyword evidence="6 10" id="KW-0204">Cytolysis</keyword>
<dbReference type="GO" id="GO:0030430">
    <property type="term" value="C:host cell cytoplasm"/>
    <property type="evidence" value="ECO:0007669"/>
    <property type="project" value="UniProtKB-SubCell"/>
</dbReference>
<feature type="active site" description="Proton donor/acceptor" evidence="10">
    <location>
        <position position="15"/>
    </location>
</feature>
<organism evidence="12">
    <name type="scientific">uncultured Caudovirales phage</name>
    <dbReference type="NCBI Taxonomy" id="2100421"/>
    <lineage>
        <taxon>Viruses</taxon>
        <taxon>Duplodnaviria</taxon>
        <taxon>Heunggongvirae</taxon>
        <taxon>Uroviricota</taxon>
        <taxon>Caudoviricetes</taxon>
        <taxon>Peduoviridae</taxon>
        <taxon>Maltschvirus</taxon>
        <taxon>Maltschvirus maltsch</taxon>
    </lineage>
</organism>
<dbReference type="CDD" id="cd00737">
    <property type="entry name" value="lyz_endolysin_autolysin"/>
    <property type="match status" value="1"/>
</dbReference>
<comment type="similarity">
    <text evidence="10 11">Belongs to the glycosyl hydrolase 24 family.</text>
</comment>
<dbReference type="InterPro" id="IPR034690">
    <property type="entry name" value="Endolysin_T4_type"/>
</dbReference>
<comment type="catalytic activity">
    <reaction evidence="1 10 11">
        <text>Hydrolysis of (1-&gt;4)-beta-linkages between N-acetylmuramic acid and N-acetyl-D-glucosamine residues in a peptidoglycan and between N-acetyl-D-glucosamine residues in chitodextrins.</text>
        <dbReference type="EC" id="3.2.1.17"/>
    </reaction>
</comment>
<dbReference type="PANTHER" id="PTHR38107">
    <property type="match status" value="1"/>
</dbReference>